<feature type="coiled-coil region" evidence="1">
    <location>
        <begin position="572"/>
        <end position="669"/>
    </location>
</feature>
<gene>
    <name evidence="3" type="ORF">JZ751_012481</name>
</gene>
<evidence type="ECO:0000313" key="3">
    <source>
        <dbReference type="EMBL" id="KAG9344005.1"/>
    </source>
</evidence>
<evidence type="ECO:0008006" key="5">
    <source>
        <dbReference type="Google" id="ProtNLM"/>
    </source>
</evidence>
<dbReference type="GO" id="GO:0051988">
    <property type="term" value="P:regulation of attachment of spindle microtubules to kinetochore"/>
    <property type="evidence" value="ECO:0007669"/>
    <property type="project" value="InterPro"/>
</dbReference>
<dbReference type="AlphaFoldDB" id="A0A8T2NUH4"/>
<feature type="coiled-coil region" evidence="1">
    <location>
        <begin position="756"/>
        <end position="933"/>
    </location>
</feature>
<keyword evidence="1" id="KW-0175">Coiled coil</keyword>
<feature type="region of interest" description="Disordered" evidence="2">
    <location>
        <begin position="696"/>
        <end position="726"/>
    </location>
</feature>
<proteinExistence type="predicted"/>
<dbReference type="PANTHER" id="PTHR15347">
    <property type="entry name" value="SPERM-ASSOCIATED ANTIGEN 5"/>
    <property type="match status" value="1"/>
</dbReference>
<keyword evidence="4" id="KW-1185">Reference proteome</keyword>
<feature type="coiled-coil region" evidence="1">
    <location>
        <begin position="449"/>
        <end position="525"/>
    </location>
</feature>
<organism evidence="3 4">
    <name type="scientific">Albula glossodonta</name>
    <name type="common">roundjaw bonefish</name>
    <dbReference type="NCBI Taxonomy" id="121402"/>
    <lineage>
        <taxon>Eukaryota</taxon>
        <taxon>Metazoa</taxon>
        <taxon>Chordata</taxon>
        <taxon>Craniata</taxon>
        <taxon>Vertebrata</taxon>
        <taxon>Euteleostomi</taxon>
        <taxon>Actinopterygii</taxon>
        <taxon>Neopterygii</taxon>
        <taxon>Teleostei</taxon>
        <taxon>Albuliformes</taxon>
        <taxon>Albulidae</taxon>
        <taxon>Albula</taxon>
    </lineage>
</organism>
<dbReference type="EMBL" id="JAFBMS010000021">
    <property type="protein sequence ID" value="KAG9344005.1"/>
    <property type="molecule type" value="Genomic_DNA"/>
</dbReference>
<accession>A0A8T2NUH4</accession>
<evidence type="ECO:0000256" key="1">
    <source>
        <dbReference type="SAM" id="Coils"/>
    </source>
</evidence>
<dbReference type="InterPro" id="IPR028728">
    <property type="entry name" value="Astrin"/>
</dbReference>
<dbReference type="PANTHER" id="PTHR15347:SF1">
    <property type="entry name" value="SPERM-ASSOCIATED ANTIGEN 5"/>
    <property type="match status" value="1"/>
</dbReference>
<feature type="region of interest" description="Disordered" evidence="2">
    <location>
        <begin position="12"/>
        <end position="36"/>
    </location>
</feature>
<dbReference type="GO" id="GO:0051301">
    <property type="term" value="P:cell division"/>
    <property type="evidence" value="ECO:0007669"/>
    <property type="project" value="InterPro"/>
</dbReference>
<reference evidence="3" key="1">
    <citation type="thesis" date="2021" institute="BYU ScholarsArchive" country="Provo, UT, USA">
        <title>Applications of and Algorithms for Genome Assembly and Genomic Analyses with an Emphasis on Marine Teleosts.</title>
        <authorList>
            <person name="Pickett B.D."/>
        </authorList>
    </citation>
    <scope>NUCLEOTIDE SEQUENCE</scope>
    <source>
        <strain evidence="3">HI-2016</strain>
    </source>
</reference>
<sequence length="955" mass="107042">MCEPFKASILPVGVSDTPERSQEGHNSSHWTPFGAGLQTPNMASSTRLRMLAPGCTLEAGSSLARARESRLWMGNLESPMPPPQLNSTLINSILTAAAATPCARKTAAVLVAPPAEAVPDVRTGPSHEQLGPKAPADPVGTQTGPLQALGDLLGTQSGPLQEQLRQMGELLLRASENMVPLVERPPVEHHSVFAATSPVQMADHGVNTSGIFERKREPSVAEASTSTDSLLWNLAPESLSEWPRQDLEQRLFSTLIMVEALSQQLASARAHGQGGGPRPSDLRDKVVQTDHTELSQGIYREMYLKAVERIQALELDQDHLRSLLQEMRNSRTAMRMEEKSQQCIQEKCSMEQQKEEALKTKDAALSVLEEMRTRHTAQIAALERSVGSHMELIPALSNAHKEQVALNEDYVESLQAADELLKDTICDQSKLNEELCKAQFLLQRTRPVLLKLNERAAAALQACRQQQEETNQMQDELEQSNSRLQDAEQQIGDLTLQLTIVNSEMGVLRQRLEEQEVERSQVEVRSTELSATLCSTQASYTYLQQVHNAETHRLEELLGQSAQRVEELGVALAERDQQLGQAQRHLQDLQKQLSDTREFNEFLQAENELSREQVAESEVLVKSHLQGLRERNLECEDLKQAQHELQLQKDSLQEELHSTQAKARSMLLEMGEQLAMASTNITLLHHEIYTTTSMLKTSLTSQEPDSSSKERGSQQPAAPPRNAPSSFVDTIMVAVTAEDAQISETVEDQSDVLEQLSGLGEAVSELVRTVDQLREQKQSRCDELQHTVDSLQGELHTVTFSHKSQVADLKEQVAHLQVQLERDAAALQHKAQELRREVFELRRSLQQAQLELQVVREELSSSQSAERMPALEEKIRLQKEIDKLKRSLTETEDSRSRLLERAKRHQLVHETNQRKLERELQVLDQMIETVRKTLSSIPLVVKDCEELQRLLTYLG</sequence>
<dbReference type="OrthoDB" id="5972338at2759"/>
<evidence type="ECO:0000313" key="4">
    <source>
        <dbReference type="Proteomes" id="UP000824540"/>
    </source>
</evidence>
<feature type="coiled-coil region" evidence="1">
    <location>
        <begin position="310"/>
        <end position="385"/>
    </location>
</feature>
<protein>
    <recommendedName>
        <fullName evidence="5">Sperm-associated antigen 5</fullName>
    </recommendedName>
</protein>
<evidence type="ECO:0000256" key="2">
    <source>
        <dbReference type="SAM" id="MobiDB-lite"/>
    </source>
</evidence>
<dbReference type="Proteomes" id="UP000824540">
    <property type="component" value="Unassembled WGS sequence"/>
</dbReference>
<name>A0A8T2NUH4_9TELE</name>
<comment type="caution">
    <text evidence="3">The sequence shown here is derived from an EMBL/GenBank/DDBJ whole genome shotgun (WGS) entry which is preliminary data.</text>
</comment>